<dbReference type="CDD" id="cd01127">
    <property type="entry name" value="TrwB_TraG_TraD_VirD4"/>
    <property type="match status" value="1"/>
</dbReference>
<evidence type="ECO:0000256" key="1">
    <source>
        <dbReference type="ARBA" id="ARBA00004651"/>
    </source>
</evidence>
<dbReference type="PANTHER" id="PTHR37937">
    <property type="entry name" value="CONJUGATIVE TRANSFER: DNA TRANSPORT"/>
    <property type="match status" value="1"/>
</dbReference>
<gene>
    <name evidence="8" type="ORF">QO001_006504</name>
</gene>
<name>A0AAJ1X0P7_9HYPH</name>
<keyword evidence="3" id="KW-1003">Cell membrane</keyword>
<evidence type="ECO:0000256" key="3">
    <source>
        <dbReference type="ARBA" id="ARBA00022475"/>
    </source>
</evidence>
<keyword evidence="4 7" id="KW-0812">Transmembrane</keyword>
<comment type="subcellular location">
    <subcellularLocation>
        <location evidence="1">Cell membrane</location>
        <topology evidence="1">Multi-pass membrane protein</topology>
    </subcellularLocation>
</comment>
<dbReference type="InterPro" id="IPR051539">
    <property type="entry name" value="T4SS-coupling_protein"/>
</dbReference>
<dbReference type="Gene3D" id="3.40.50.300">
    <property type="entry name" value="P-loop containing nucleotide triphosphate hydrolases"/>
    <property type="match status" value="1"/>
</dbReference>
<dbReference type="InterPro" id="IPR003688">
    <property type="entry name" value="TraG/VirD4"/>
</dbReference>
<protein>
    <submittedName>
        <fullName evidence="8">Type IV secretion system protein VirD4</fullName>
    </submittedName>
</protein>
<keyword evidence="6 7" id="KW-0472">Membrane</keyword>
<feature type="transmembrane region" description="Helical" evidence="7">
    <location>
        <begin position="75"/>
        <end position="95"/>
    </location>
</feature>
<feature type="transmembrane region" description="Helical" evidence="7">
    <location>
        <begin position="51"/>
        <end position="68"/>
    </location>
</feature>
<keyword evidence="5 7" id="KW-1133">Transmembrane helix</keyword>
<evidence type="ECO:0000256" key="5">
    <source>
        <dbReference type="ARBA" id="ARBA00022989"/>
    </source>
</evidence>
<proteinExistence type="inferred from homology"/>
<dbReference type="PANTHER" id="PTHR37937:SF1">
    <property type="entry name" value="CONJUGATIVE TRANSFER: DNA TRANSPORT"/>
    <property type="match status" value="1"/>
</dbReference>
<dbReference type="Proteomes" id="UP001223420">
    <property type="component" value="Unassembled WGS sequence"/>
</dbReference>
<dbReference type="EMBL" id="JAUSWL010000029">
    <property type="protein sequence ID" value="MDQ0547545.1"/>
    <property type="molecule type" value="Genomic_DNA"/>
</dbReference>
<evidence type="ECO:0000256" key="6">
    <source>
        <dbReference type="ARBA" id="ARBA00023136"/>
    </source>
</evidence>
<dbReference type="SUPFAM" id="SSF52540">
    <property type="entry name" value="P-loop containing nucleoside triphosphate hydrolases"/>
    <property type="match status" value="1"/>
</dbReference>
<evidence type="ECO:0000313" key="9">
    <source>
        <dbReference type="Proteomes" id="UP001223420"/>
    </source>
</evidence>
<comment type="similarity">
    <text evidence="2">Belongs to the VirD4/TraG family.</text>
</comment>
<dbReference type="RefSeq" id="WP_307356250.1">
    <property type="nucleotide sequence ID" value="NZ_JAUSWL010000029.1"/>
</dbReference>
<feature type="transmembrane region" description="Helical" evidence="7">
    <location>
        <begin position="12"/>
        <end position="31"/>
    </location>
</feature>
<evidence type="ECO:0000313" key="8">
    <source>
        <dbReference type="EMBL" id="MDQ0547545.1"/>
    </source>
</evidence>
<evidence type="ECO:0000256" key="2">
    <source>
        <dbReference type="ARBA" id="ARBA00008806"/>
    </source>
</evidence>
<dbReference type="AlphaFoldDB" id="A0AAJ1X0P7"/>
<organism evidence="8 9">
    <name type="scientific">Methylobacterium brachiatum</name>
    <dbReference type="NCBI Taxonomy" id="269660"/>
    <lineage>
        <taxon>Bacteria</taxon>
        <taxon>Pseudomonadati</taxon>
        <taxon>Pseudomonadota</taxon>
        <taxon>Alphaproteobacteria</taxon>
        <taxon>Hyphomicrobiales</taxon>
        <taxon>Methylobacteriaceae</taxon>
        <taxon>Methylobacterium</taxon>
    </lineage>
</organism>
<evidence type="ECO:0000256" key="4">
    <source>
        <dbReference type="ARBA" id="ARBA00022692"/>
    </source>
</evidence>
<evidence type="ECO:0000256" key="7">
    <source>
        <dbReference type="SAM" id="Phobius"/>
    </source>
</evidence>
<dbReference type="Pfam" id="PF02534">
    <property type="entry name" value="T4SS-DNA_transf"/>
    <property type="match status" value="1"/>
</dbReference>
<sequence>MRREFVLIGRWILAPIGVLLFGYPIAALVVHGLDPTLWPSEVVSPEAWFRLWRTLDLGTVVGLYWQMVIGRSPAFVGGFWAVVLLLTPFALMLGWRLAGSAAQIQRDPSNVFGSARFATPAERAAMNRGLELGLDPETGRAVRVAVQGTLASIAPPRKGKTTGLLIPNLAYAEPGAWSGPAVVIDPKGEIYRATAERRRALGRRVICIDPLDLVGGADRWNPLHDRDPDDVLYLQHTALALLPEASGDGEAAAYFRNRAVDLITGAFLVSLRSGSRTVAQVQALIADPATLIAKLEPLRPAPAALAALEILKADPKTRDPIVATSAQAFSWLADRRLRDLVGASTFSLADLAGGEVDLFVAVPPEYKRLLAPLLRWFLSDLFISVRRNRPSQRIMVMIDEAAALGRFEEILTASGELPGYGASLWTLWQDRSQIVGLYGEAGADTILNTAEVVTLFDVPAIDPDAGERWSRAIGDYTGRVESLTRPAEGQGPRSIASTPQGLRLLTREALASLPANRLLVFPNSTAYGRHPIQLRKTVAHTDARFTRLITPVPPVGASV</sequence>
<dbReference type="GO" id="GO:0005886">
    <property type="term" value="C:plasma membrane"/>
    <property type="evidence" value="ECO:0007669"/>
    <property type="project" value="UniProtKB-SubCell"/>
</dbReference>
<accession>A0AAJ1X0P7</accession>
<dbReference type="InterPro" id="IPR027417">
    <property type="entry name" value="P-loop_NTPase"/>
</dbReference>
<reference evidence="8" key="1">
    <citation type="submission" date="2023-07" db="EMBL/GenBank/DDBJ databases">
        <title>Genomic Encyclopedia of Type Strains, Phase IV (KMG-IV): sequencing the most valuable type-strain genomes for metagenomic binning, comparative biology and taxonomic classification.</title>
        <authorList>
            <person name="Goeker M."/>
        </authorList>
    </citation>
    <scope>NUCLEOTIDE SEQUENCE</scope>
    <source>
        <strain evidence="8">DSM 19569</strain>
    </source>
</reference>
<comment type="caution">
    <text evidence="8">The sequence shown here is derived from an EMBL/GenBank/DDBJ whole genome shotgun (WGS) entry which is preliminary data.</text>
</comment>